<feature type="domain" description="Rhamnogalacturonase A/B/Epimerase-like pectate lyase" evidence="1">
    <location>
        <begin position="330"/>
        <end position="409"/>
    </location>
</feature>
<evidence type="ECO:0000259" key="1">
    <source>
        <dbReference type="Pfam" id="PF12708"/>
    </source>
</evidence>
<gene>
    <name evidence="2" type="ORF">NCTC10038_01725</name>
</gene>
<evidence type="ECO:0000313" key="3">
    <source>
        <dbReference type="Proteomes" id="UP000248640"/>
    </source>
</evidence>
<dbReference type="Proteomes" id="UP000248640">
    <property type="component" value="Chromosome 1"/>
</dbReference>
<name>A0A3M3XE96_PSEFL</name>
<dbReference type="InterPro" id="IPR012334">
    <property type="entry name" value="Pectin_lyas_fold"/>
</dbReference>
<protein>
    <recommendedName>
        <fullName evidence="1">Rhamnogalacturonase A/B/Epimerase-like pectate lyase domain-containing protein</fullName>
    </recommendedName>
</protein>
<reference evidence="2 3" key="1">
    <citation type="submission" date="2018-06" db="EMBL/GenBank/DDBJ databases">
        <authorList>
            <consortium name="Pathogen Informatics"/>
            <person name="Doyle S."/>
        </authorList>
    </citation>
    <scope>NUCLEOTIDE SEQUENCE [LARGE SCALE GENOMIC DNA]</scope>
    <source>
        <strain evidence="2 3">NCTC10038</strain>
    </source>
</reference>
<dbReference type="Pfam" id="PF12708">
    <property type="entry name" value="Pect-lyase_RHGA_epim"/>
    <property type="match status" value="1"/>
</dbReference>
<sequence length="815" mass="85056">MTDQAQRLEIATVRAEIGSNITYRFNNDAIDALLIPTDSGNIKNLKQVIADIQQEGAEKISFATKIYPTTAAGISATVAGEIFLVAASNADEIYAVWQNTAGVAVDTGKRAISASAVIAATDAAQASANDAQTAASEATAKVAPFLSPASIDPVARGDGSDLQPGDTYFNTIIQAIKVYSTSGWVAANVTGTDLSAAINTREPTISTGSSGQFWAGDKAFKNINKSDVGLSNLDNTSDINKPVSIAQQNALDLKPDRDSVSISVANITALKSLSTSSAKYAYRQGYSLPGDGGHSFWRFDSSSVATPDDVKVIAPNNGAGRWLLNHNGIISVKLGGAKGDGVTDDFAAITRVHAAFPDVHYPAGNYVVSARLQHVAPYGMYGSGVNITTFTFTGATKGIRVIQNSAAGGVYASGATLLTNSASTTHVGLMIDGSPQYNGDDTALRIIGDRTAKRAYVSHIDTRGTTDNAGWGMGVQFHSIINFSAEDLSNRGVIPANPLTDALIGHGVVVSGNGAVVDFSLRRIWGFYSDTGILMPDYLEGGHIYDYEFVAVRYGILGRYTSGISVLPSSICGSLGMHIGQGHVNCQVAGVLLEKQNQSHVVNQNIYLQTRSIDAPGICVYLTGGNWSTVDSIFCNGDSALNTKSLNSGVILSGCGLSTVTNVSGSSLLSAITCIDSSNNFIDNIRAAFCTHIINTNGGSVANKIGRRYGQGITGVELSVSGTTIVPASTYTLSFTIAFSGQATFVQDIPLPDGMFASTPDFGYLVAANGSIGFNIQYVYDASSATNAKFFISPISPAANLGSAVVRFGCSVSGK</sequence>
<evidence type="ECO:0000313" key="2">
    <source>
        <dbReference type="EMBL" id="SQF90328.1"/>
    </source>
</evidence>
<dbReference type="AlphaFoldDB" id="A0A3M3XE96"/>
<dbReference type="InterPro" id="IPR024535">
    <property type="entry name" value="RHGA/B-epi-like_pectate_lyase"/>
</dbReference>
<organism evidence="2 3">
    <name type="scientific">Pseudomonas fluorescens</name>
    <dbReference type="NCBI Taxonomy" id="294"/>
    <lineage>
        <taxon>Bacteria</taxon>
        <taxon>Pseudomonadati</taxon>
        <taxon>Pseudomonadota</taxon>
        <taxon>Gammaproteobacteria</taxon>
        <taxon>Pseudomonadales</taxon>
        <taxon>Pseudomonadaceae</taxon>
        <taxon>Pseudomonas</taxon>
    </lineage>
</organism>
<dbReference type="RefSeq" id="WP_053254970.1">
    <property type="nucleotide sequence ID" value="NZ_CBCRXZ010000015.1"/>
</dbReference>
<dbReference type="EMBL" id="LS483372">
    <property type="protein sequence ID" value="SQF90328.1"/>
    <property type="molecule type" value="Genomic_DNA"/>
</dbReference>
<proteinExistence type="predicted"/>
<accession>A0A3M3XE96</accession>
<dbReference type="Gene3D" id="2.160.20.10">
    <property type="entry name" value="Single-stranded right-handed beta-helix, Pectin lyase-like"/>
    <property type="match status" value="1"/>
</dbReference>
<dbReference type="GeneID" id="61637691"/>